<protein>
    <submittedName>
        <fullName evidence="1">Uncharacterized protein</fullName>
    </submittedName>
</protein>
<accession>A0A4R3VJG9</accession>
<evidence type="ECO:0000313" key="2">
    <source>
        <dbReference type="Proteomes" id="UP000295197"/>
    </source>
</evidence>
<proteinExistence type="predicted"/>
<dbReference type="OrthoDB" id="716493at2"/>
<dbReference type="EMBL" id="SMBZ01000067">
    <property type="protein sequence ID" value="TCV05962.1"/>
    <property type="molecule type" value="Genomic_DNA"/>
</dbReference>
<sequence length="86" mass="10383">MNEYLDLESAFDYCEAHQVNMLSCEHCYLEEHALFTLYSIREEVLFRIIAQTRMDEKRTIILPYELCRRASKSIKFDTSRVHTEWT</sequence>
<name>A0A4R3VJG9_9SPHI</name>
<dbReference type="RefSeq" id="WP_132779108.1">
    <property type="nucleotide sequence ID" value="NZ_SMBZ01000067.1"/>
</dbReference>
<dbReference type="Proteomes" id="UP000295197">
    <property type="component" value="Unassembled WGS sequence"/>
</dbReference>
<reference evidence="1 2" key="1">
    <citation type="submission" date="2019-03" db="EMBL/GenBank/DDBJ databases">
        <title>Genomic Encyclopedia of Type Strains, Phase IV (KMG-IV): sequencing the most valuable type-strain genomes for metagenomic binning, comparative biology and taxonomic classification.</title>
        <authorList>
            <person name="Goeker M."/>
        </authorList>
    </citation>
    <scope>NUCLEOTIDE SEQUENCE [LARGE SCALE GENOMIC DNA]</scope>
    <source>
        <strain evidence="1 2">DSM 22362</strain>
    </source>
</reference>
<gene>
    <name evidence="1" type="ORF">EDC17_10678</name>
</gene>
<evidence type="ECO:0000313" key="1">
    <source>
        <dbReference type="EMBL" id="TCV05962.1"/>
    </source>
</evidence>
<organism evidence="1 2">
    <name type="scientific">Sphingobacterium alimentarium</name>
    <dbReference type="NCBI Taxonomy" id="797292"/>
    <lineage>
        <taxon>Bacteria</taxon>
        <taxon>Pseudomonadati</taxon>
        <taxon>Bacteroidota</taxon>
        <taxon>Sphingobacteriia</taxon>
        <taxon>Sphingobacteriales</taxon>
        <taxon>Sphingobacteriaceae</taxon>
        <taxon>Sphingobacterium</taxon>
    </lineage>
</organism>
<comment type="caution">
    <text evidence="1">The sequence shown here is derived from an EMBL/GenBank/DDBJ whole genome shotgun (WGS) entry which is preliminary data.</text>
</comment>
<keyword evidence="2" id="KW-1185">Reference proteome</keyword>
<dbReference type="AlphaFoldDB" id="A0A4R3VJG9"/>